<dbReference type="Pfam" id="PF04295">
    <property type="entry name" value="GD_AH_second"/>
    <property type="match status" value="1"/>
</dbReference>
<evidence type="ECO:0000256" key="1">
    <source>
        <dbReference type="ARBA" id="ARBA00010986"/>
    </source>
</evidence>
<dbReference type="GO" id="GO:0016787">
    <property type="term" value="F:hydrolase activity"/>
    <property type="evidence" value="ECO:0007669"/>
    <property type="project" value="UniProtKB-KW"/>
</dbReference>
<dbReference type="AlphaFoldDB" id="A0A5K7ZCG6"/>
<dbReference type="GO" id="GO:0016829">
    <property type="term" value="F:lyase activity"/>
    <property type="evidence" value="ECO:0007669"/>
    <property type="project" value="UniProtKB-KW"/>
</dbReference>
<comment type="similarity">
    <text evidence="1">Belongs to the UxaA family.</text>
</comment>
<dbReference type="OrthoDB" id="9804574at2"/>
<name>A0A5K7ZCG6_9BACT</name>
<protein>
    <submittedName>
        <fullName evidence="5">Carbohydrate hydrolase</fullName>
    </submittedName>
</protein>
<dbReference type="PANTHER" id="PTHR30536">
    <property type="entry name" value="ALTRONATE/GALACTARATE DEHYDRATASE"/>
    <property type="match status" value="1"/>
</dbReference>
<evidence type="ECO:0000259" key="3">
    <source>
        <dbReference type="Pfam" id="PF04295"/>
    </source>
</evidence>
<dbReference type="InterPro" id="IPR007392">
    <property type="entry name" value="GD_AH_second"/>
</dbReference>
<dbReference type="RefSeq" id="WP_155307140.1">
    <property type="nucleotide sequence ID" value="NZ_AP021875.1"/>
</dbReference>
<keyword evidence="2" id="KW-0456">Lyase</keyword>
<dbReference type="InterPro" id="IPR048332">
    <property type="entry name" value="GD_AH_C"/>
</dbReference>
<keyword evidence="5" id="KW-0378">Hydrolase</keyword>
<proteinExistence type="inferred from homology"/>
<gene>
    <name evidence="5" type="ORF">DSCW_59270</name>
</gene>
<organism evidence="5 6">
    <name type="scientific">Desulfosarcina widdelii</name>
    <dbReference type="NCBI Taxonomy" id="947919"/>
    <lineage>
        <taxon>Bacteria</taxon>
        <taxon>Pseudomonadati</taxon>
        <taxon>Thermodesulfobacteriota</taxon>
        <taxon>Desulfobacteria</taxon>
        <taxon>Desulfobacterales</taxon>
        <taxon>Desulfosarcinaceae</taxon>
        <taxon>Desulfosarcina</taxon>
    </lineage>
</organism>
<dbReference type="InterPro" id="IPR052172">
    <property type="entry name" value="UxaA_altronate/galactarate_dh"/>
</dbReference>
<evidence type="ECO:0000259" key="4">
    <source>
        <dbReference type="Pfam" id="PF20629"/>
    </source>
</evidence>
<dbReference type="Pfam" id="PF20629">
    <property type="entry name" value="GD_AH_C"/>
    <property type="match status" value="1"/>
</dbReference>
<accession>A0A5K7ZCG6</accession>
<dbReference type="KEGG" id="dwd:DSCW_59270"/>
<evidence type="ECO:0000256" key="2">
    <source>
        <dbReference type="ARBA" id="ARBA00023239"/>
    </source>
</evidence>
<dbReference type="GO" id="GO:0019698">
    <property type="term" value="P:D-galacturonate catabolic process"/>
    <property type="evidence" value="ECO:0007669"/>
    <property type="project" value="TreeGrafter"/>
</dbReference>
<evidence type="ECO:0000313" key="5">
    <source>
        <dbReference type="EMBL" id="BBO78510.1"/>
    </source>
</evidence>
<reference evidence="5 6" key="1">
    <citation type="submission" date="2019-11" db="EMBL/GenBank/DDBJ databases">
        <title>Comparative genomics of hydrocarbon-degrading Desulfosarcina strains.</title>
        <authorList>
            <person name="Watanabe M."/>
            <person name="Kojima H."/>
            <person name="Fukui M."/>
        </authorList>
    </citation>
    <scope>NUCLEOTIDE SEQUENCE [LARGE SCALE GENOMIC DNA]</scope>
    <source>
        <strain evidence="5 6">PP31</strain>
    </source>
</reference>
<feature type="domain" description="D-galactarate/Altronate dehydratase second" evidence="3">
    <location>
        <begin position="5"/>
        <end position="133"/>
    </location>
</feature>
<evidence type="ECO:0000313" key="6">
    <source>
        <dbReference type="Proteomes" id="UP000427769"/>
    </source>
</evidence>
<dbReference type="EMBL" id="AP021875">
    <property type="protein sequence ID" value="BBO78510.1"/>
    <property type="molecule type" value="Genomic_DNA"/>
</dbReference>
<sequence>MQFLGYRRPDGQIGTRNYVGVISTVVCANEVAEDIARQVEGAVSFTHHQGCCQTPVDIKRVNDVLIGLGKNPNLAAVLLVSLGCESTAVNEVAEEIRRSGKQVEVVGLQEIGGAARTKAEGMLIVQKMVAEASSLKREKCGVEDIVLGLKCGSSDTTQGLSATPVIGCVSDRIVEAGGTAILGEITEFIGAEHIVAKHAATKEIGEQILNLVARMENRAKAVGCDMRGGQPTGGNIKGGLTTIEEKSLGAIAKGGTAPIQAVYEYGVKPDANGLVVMDSPGREPEILTGLAAAGCNLIAFATGRGAPQGFPFVPVVKLTGNARTWDRLRDHMDLSVAGVIEGSESLVQAGNRLFDTIVKVAEGQKTKAEITGYTRAMDIYVTGPVI</sequence>
<feature type="domain" description="D-galactarate/Altronate dehydratase C-terminal" evidence="4">
    <location>
        <begin position="143"/>
        <end position="375"/>
    </location>
</feature>
<dbReference type="Proteomes" id="UP000427769">
    <property type="component" value="Chromosome"/>
</dbReference>
<keyword evidence="6" id="KW-1185">Reference proteome</keyword>
<dbReference type="PANTHER" id="PTHR30536:SF5">
    <property type="entry name" value="ALTRONATE DEHYDRATASE"/>
    <property type="match status" value="1"/>
</dbReference>